<dbReference type="PANTHER" id="PTHR24305">
    <property type="entry name" value="CYTOCHROME P450"/>
    <property type="match status" value="1"/>
</dbReference>
<dbReference type="Gene3D" id="1.10.630.10">
    <property type="entry name" value="Cytochrome P450"/>
    <property type="match status" value="1"/>
</dbReference>
<evidence type="ECO:0000256" key="2">
    <source>
        <dbReference type="SAM" id="MobiDB-lite"/>
    </source>
</evidence>
<dbReference type="AlphaFoldDB" id="A0A6A6VVD6"/>
<dbReference type="EMBL" id="ML996583">
    <property type="protein sequence ID" value="KAF2753580.1"/>
    <property type="molecule type" value="Genomic_DNA"/>
</dbReference>
<dbReference type="InterPro" id="IPR002401">
    <property type="entry name" value="Cyt_P450_E_grp-I"/>
</dbReference>
<evidence type="ECO:0000256" key="1">
    <source>
        <dbReference type="PIRSR" id="PIRSR602401-1"/>
    </source>
</evidence>
<dbReference type="PANTHER" id="PTHR24305:SF223">
    <property type="entry name" value="CYTOCHROME P450-DIT2"/>
    <property type="match status" value="1"/>
</dbReference>
<dbReference type="Pfam" id="PF00067">
    <property type="entry name" value="p450"/>
    <property type="match status" value="1"/>
</dbReference>
<dbReference type="CDD" id="cd11070">
    <property type="entry name" value="CYP56-like"/>
    <property type="match status" value="1"/>
</dbReference>
<accession>A0A6A6VVD6</accession>
<dbReference type="GO" id="GO:0005506">
    <property type="term" value="F:iron ion binding"/>
    <property type="evidence" value="ECO:0007669"/>
    <property type="project" value="InterPro"/>
</dbReference>
<dbReference type="PRINTS" id="PR00463">
    <property type="entry name" value="EP450I"/>
</dbReference>
<keyword evidence="4" id="KW-1185">Reference proteome</keyword>
<dbReference type="Proteomes" id="UP000799437">
    <property type="component" value="Unassembled WGS sequence"/>
</dbReference>
<name>A0A6A6VVD6_9PEZI</name>
<dbReference type="GO" id="GO:0020037">
    <property type="term" value="F:heme binding"/>
    <property type="evidence" value="ECO:0007669"/>
    <property type="project" value="InterPro"/>
</dbReference>
<keyword evidence="1" id="KW-0408">Iron</keyword>
<dbReference type="RefSeq" id="XP_033596031.1">
    <property type="nucleotide sequence ID" value="XM_033739443.1"/>
</dbReference>
<dbReference type="GeneID" id="54480497"/>
<feature type="binding site" description="axial binding residue" evidence="1">
    <location>
        <position position="542"/>
    </location>
    <ligand>
        <name>heme</name>
        <dbReference type="ChEBI" id="CHEBI:30413"/>
    </ligand>
    <ligandPart>
        <name>Fe</name>
        <dbReference type="ChEBI" id="CHEBI:18248"/>
    </ligandPart>
</feature>
<evidence type="ECO:0000313" key="4">
    <source>
        <dbReference type="Proteomes" id="UP000799437"/>
    </source>
</evidence>
<dbReference type="GO" id="GO:0004497">
    <property type="term" value="F:monooxygenase activity"/>
    <property type="evidence" value="ECO:0007669"/>
    <property type="project" value="InterPro"/>
</dbReference>
<dbReference type="GO" id="GO:0016705">
    <property type="term" value="F:oxidoreductase activity, acting on paired donors, with incorporation or reduction of molecular oxygen"/>
    <property type="evidence" value="ECO:0007669"/>
    <property type="project" value="InterPro"/>
</dbReference>
<comment type="cofactor">
    <cofactor evidence="1">
        <name>heme</name>
        <dbReference type="ChEBI" id="CHEBI:30413"/>
    </cofactor>
</comment>
<evidence type="ECO:0000313" key="3">
    <source>
        <dbReference type="EMBL" id="KAF2753580.1"/>
    </source>
</evidence>
<protein>
    <submittedName>
        <fullName evidence="3">Cytochrome P450</fullName>
    </submittedName>
</protein>
<dbReference type="PRINTS" id="PR00385">
    <property type="entry name" value="P450"/>
</dbReference>
<dbReference type="InterPro" id="IPR050121">
    <property type="entry name" value="Cytochrome_P450_monoxygenase"/>
</dbReference>
<keyword evidence="1" id="KW-0349">Heme</keyword>
<sequence>MLTILGLALLGLVTFYFVQTYQSYARNLVEAKKSGIPYVSVPIYPYNVLWLIGSRSMVPLLNKLPTALTSPWLQYLQPEWMYVRGYSPFENLDFDLLLLVTPRANFLIVADAEATAQIVTRRNDFPKPAWMYKNINIYGDNVVTTEGSMWRQHRKISAPSFGEKNNTLVWKESLYQAQEMLKAWTGGKDAAIVQDVTEATMRLALHVISRAGFGVRVQWPHEEEEAKKKGVELKGFAGSTPEGDHKLSYKDALAGLLDNLIWAVIVPKWFAAISPWKSHHEGVLCRKEWGMYMNELYQAKLTEVRSGQDSNTDGMDLLGSLIRGSGIADAGAKKTALLSEEEIAGNMFVFILAGHETTSNSIAYSLTYLAMNPESQRALQADIDRILGNKDLSDWNYDDDFPKLFGGMPAAVMNETLRLLPAVVGIPKSTPPGFPQPLTLGGKRVVVPGDCSIAVNSVGLHRNPKYWPPVVDAKTGKTSPNDVNEFRPERWIVDASATSNHNNEEDFEQHDDGGPSGPDTSAQLFKPMKGAYVPFSEGFRSCLGRRFAQVETLAVLTYIFREYSVELAVDRWADDETVQRMSESERKTVWQKALSRAEGLFKTNMQSRVTLQMTGNEKVGLRFVKRGSEVFA</sequence>
<dbReference type="InterPro" id="IPR036396">
    <property type="entry name" value="Cyt_P450_sf"/>
</dbReference>
<gene>
    <name evidence="3" type="ORF">EJ05DRAFT_165019</name>
</gene>
<organism evidence="3 4">
    <name type="scientific">Pseudovirgaria hyperparasitica</name>
    <dbReference type="NCBI Taxonomy" id="470096"/>
    <lineage>
        <taxon>Eukaryota</taxon>
        <taxon>Fungi</taxon>
        <taxon>Dikarya</taxon>
        <taxon>Ascomycota</taxon>
        <taxon>Pezizomycotina</taxon>
        <taxon>Dothideomycetes</taxon>
        <taxon>Dothideomycetes incertae sedis</taxon>
        <taxon>Acrospermales</taxon>
        <taxon>Acrospermaceae</taxon>
        <taxon>Pseudovirgaria</taxon>
    </lineage>
</organism>
<reference evidence="3" key="1">
    <citation type="journal article" date="2020" name="Stud. Mycol.">
        <title>101 Dothideomycetes genomes: a test case for predicting lifestyles and emergence of pathogens.</title>
        <authorList>
            <person name="Haridas S."/>
            <person name="Albert R."/>
            <person name="Binder M."/>
            <person name="Bloem J."/>
            <person name="Labutti K."/>
            <person name="Salamov A."/>
            <person name="Andreopoulos B."/>
            <person name="Baker S."/>
            <person name="Barry K."/>
            <person name="Bills G."/>
            <person name="Bluhm B."/>
            <person name="Cannon C."/>
            <person name="Castanera R."/>
            <person name="Culley D."/>
            <person name="Daum C."/>
            <person name="Ezra D."/>
            <person name="Gonzalez J."/>
            <person name="Henrissat B."/>
            <person name="Kuo A."/>
            <person name="Liang C."/>
            <person name="Lipzen A."/>
            <person name="Lutzoni F."/>
            <person name="Magnuson J."/>
            <person name="Mondo S."/>
            <person name="Nolan M."/>
            <person name="Ohm R."/>
            <person name="Pangilinan J."/>
            <person name="Park H.-J."/>
            <person name="Ramirez L."/>
            <person name="Alfaro M."/>
            <person name="Sun H."/>
            <person name="Tritt A."/>
            <person name="Yoshinaga Y."/>
            <person name="Zwiers L.-H."/>
            <person name="Turgeon B."/>
            <person name="Goodwin S."/>
            <person name="Spatafora J."/>
            <person name="Crous P."/>
            <person name="Grigoriev I."/>
        </authorList>
    </citation>
    <scope>NUCLEOTIDE SEQUENCE</scope>
    <source>
        <strain evidence="3">CBS 121739</strain>
    </source>
</reference>
<proteinExistence type="predicted"/>
<dbReference type="OrthoDB" id="1470350at2759"/>
<feature type="region of interest" description="Disordered" evidence="2">
    <location>
        <begin position="502"/>
        <end position="522"/>
    </location>
</feature>
<keyword evidence="1" id="KW-0479">Metal-binding</keyword>
<dbReference type="InterPro" id="IPR001128">
    <property type="entry name" value="Cyt_P450"/>
</dbReference>
<dbReference type="SUPFAM" id="SSF48264">
    <property type="entry name" value="Cytochrome P450"/>
    <property type="match status" value="1"/>
</dbReference>